<dbReference type="AlphaFoldDB" id="A0A1Z5YVK3"/>
<dbReference type="PRINTS" id="PR00032">
    <property type="entry name" value="HTHARAC"/>
</dbReference>
<evidence type="ECO:0000313" key="6">
    <source>
        <dbReference type="Proteomes" id="UP000196086"/>
    </source>
</evidence>
<proteinExistence type="predicted"/>
<evidence type="ECO:0000256" key="3">
    <source>
        <dbReference type="ARBA" id="ARBA00023163"/>
    </source>
</evidence>
<keyword evidence="3" id="KW-0804">Transcription</keyword>
<evidence type="ECO:0000256" key="2">
    <source>
        <dbReference type="ARBA" id="ARBA00023125"/>
    </source>
</evidence>
<dbReference type="GO" id="GO:0003700">
    <property type="term" value="F:DNA-binding transcription factor activity"/>
    <property type="evidence" value="ECO:0007669"/>
    <property type="project" value="InterPro"/>
</dbReference>
<dbReference type="OrthoDB" id="644174at2"/>
<dbReference type="InterPro" id="IPR050204">
    <property type="entry name" value="AraC_XylS_family_regulators"/>
</dbReference>
<keyword evidence="1" id="KW-0805">Transcription regulation</keyword>
<name>A0A1Z5YVK3_9PROT</name>
<gene>
    <name evidence="5" type="ORF">HK14_04950</name>
</gene>
<dbReference type="GO" id="GO:0043565">
    <property type="term" value="F:sequence-specific DNA binding"/>
    <property type="evidence" value="ECO:0007669"/>
    <property type="project" value="InterPro"/>
</dbReference>
<dbReference type="EMBL" id="JOMQ01000023">
    <property type="protein sequence ID" value="OUJ02839.1"/>
    <property type="molecule type" value="Genomic_DNA"/>
</dbReference>
<dbReference type="SUPFAM" id="SSF46689">
    <property type="entry name" value="Homeodomain-like"/>
    <property type="match status" value="2"/>
</dbReference>
<dbReference type="PROSITE" id="PS00041">
    <property type="entry name" value="HTH_ARAC_FAMILY_1"/>
    <property type="match status" value="1"/>
</dbReference>
<evidence type="ECO:0000259" key="4">
    <source>
        <dbReference type="PROSITE" id="PS01124"/>
    </source>
</evidence>
<accession>A0A1Z5YVK3</accession>
<protein>
    <recommendedName>
        <fullName evidence="4">HTH araC/xylS-type domain-containing protein</fullName>
    </recommendedName>
</protein>
<dbReference type="InterPro" id="IPR018062">
    <property type="entry name" value="HTH_AraC-typ_CS"/>
</dbReference>
<sequence>MTLIGPTPVHRAAAPSTIGSSLHAPFILDLPCGLNTKSFVAPRSDQLHGCFNEPDAILHCSIILSGACSMTTNGKSHHFQARDVILATLHQQTFSFENSDEFSALEIHVPGHFLKTMQLPVSEKIECQAVELQSKTFKAARELFLLSQNNSTGAASYTAPEQLIRFGLATTLLGYALTHTRPKAASPPPYSPIPLEKVRQALLQRYDRAPAITDLAQMCQVSPTRLKQAFKKQFGCGPYSFYQIHRMEHASRLLHSNSVTETAMELGYSNISHFSAAFQKQFGCTPSQWQHTMGTKPDITS</sequence>
<evidence type="ECO:0000313" key="5">
    <source>
        <dbReference type="EMBL" id="OUJ02839.1"/>
    </source>
</evidence>
<feature type="domain" description="HTH araC/xylS-type" evidence="4">
    <location>
        <begin position="196"/>
        <end position="292"/>
    </location>
</feature>
<reference evidence="5 6" key="1">
    <citation type="submission" date="2014-06" db="EMBL/GenBank/DDBJ databases">
        <authorList>
            <person name="Ju J."/>
            <person name="Zhang J."/>
        </authorList>
    </citation>
    <scope>NUCLEOTIDE SEQUENCE [LARGE SCALE GENOMIC DNA]</scope>
    <source>
        <strain evidence="5 6">DsW_47</strain>
    </source>
</reference>
<dbReference type="InterPro" id="IPR020449">
    <property type="entry name" value="Tscrpt_reg_AraC-type_HTH"/>
</dbReference>
<dbReference type="PANTHER" id="PTHR46796">
    <property type="entry name" value="HTH-TYPE TRANSCRIPTIONAL ACTIVATOR RHAS-RELATED"/>
    <property type="match status" value="1"/>
</dbReference>
<comment type="caution">
    <text evidence="5">The sequence shown here is derived from an EMBL/GenBank/DDBJ whole genome shotgun (WGS) entry which is preliminary data.</text>
</comment>
<dbReference type="Gene3D" id="1.10.10.60">
    <property type="entry name" value="Homeodomain-like"/>
    <property type="match status" value="1"/>
</dbReference>
<dbReference type="Proteomes" id="UP000196086">
    <property type="component" value="Unassembled WGS sequence"/>
</dbReference>
<dbReference type="InterPro" id="IPR009057">
    <property type="entry name" value="Homeodomain-like_sf"/>
</dbReference>
<dbReference type="Pfam" id="PF12833">
    <property type="entry name" value="HTH_18"/>
    <property type="match status" value="1"/>
</dbReference>
<organism evidence="5 6">
    <name type="scientific">Acetobacter cibinongensis</name>
    <dbReference type="NCBI Taxonomy" id="146475"/>
    <lineage>
        <taxon>Bacteria</taxon>
        <taxon>Pseudomonadati</taxon>
        <taxon>Pseudomonadota</taxon>
        <taxon>Alphaproteobacteria</taxon>
        <taxon>Acetobacterales</taxon>
        <taxon>Acetobacteraceae</taxon>
        <taxon>Acetobacter</taxon>
    </lineage>
</organism>
<dbReference type="PROSITE" id="PS01124">
    <property type="entry name" value="HTH_ARAC_FAMILY_2"/>
    <property type="match status" value="1"/>
</dbReference>
<keyword evidence="2" id="KW-0238">DNA-binding</keyword>
<dbReference type="SMART" id="SM00342">
    <property type="entry name" value="HTH_ARAC"/>
    <property type="match status" value="1"/>
</dbReference>
<dbReference type="RefSeq" id="WP_086651050.1">
    <property type="nucleotide sequence ID" value="NZ_JOMQ01000023.1"/>
</dbReference>
<dbReference type="InterPro" id="IPR018060">
    <property type="entry name" value="HTH_AraC"/>
</dbReference>
<evidence type="ECO:0000256" key="1">
    <source>
        <dbReference type="ARBA" id="ARBA00023015"/>
    </source>
</evidence>